<organism evidence="5 6">
    <name type="scientific">Nocardioides panaciterrulae</name>
    <dbReference type="NCBI Taxonomy" id="661492"/>
    <lineage>
        <taxon>Bacteria</taxon>
        <taxon>Bacillati</taxon>
        <taxon>Actinomycetota</taxon>
        <taxon>Actinomycetes</taxon>
        <taxon>Propionibacteriales</taxon>
        <taxon>Nocardioidaceae</taxon>
        <taxon>Nocardioides</taxon>
    </lineage>
</organism>
<feature type="domain" description="Aldehyde dehydrogenase" evidence="4">
    <location>
        <begin position="22"/>
        <end position="479"/>
    </location>
</feature>
<proteinExistence type="predicted"/>
<dbReference type="PROSITE" id="PS00070">
    <property type="entry name" value="ALDEHYDE_DEHYDR_CYS"/>
    <property type="match status" value="1"/>
</dbReference>
<dbReference type="PANTHER" id="PTHR43866">
    <property type="entry name" value="MALONATE-SEMIALDEHYDE DEHYDROGENASE"/>
    <property type="match status" value="1"/>
</dbReference>
<dbReference type="InterPro" id="IPR016163">
    <property type="entry name" value="Ald_DH_C"/>
</dbReference>
<sequence length="501" mass="53011">MTEPTRIDHWRDGARWAGTGGRYGDVHDPATGRVTGRVAFATAADVDAVVAEAQEAGRTWAAMSLSRRTSVLFAFREALHRRREELAAVITAEHGKVLDDALGEVQRGLEVAEFACGAPHLLKGGFSDGVSTGVDVYSLRQPLGVVGVISPFNFPVMVPLWFVPVAIACGNAVVLKPSEKDPSAALLLAEVWAEAGLPAGVFNVVHGDKEAVDALLENPTVRAVSFVGSTPIARYVYETGTRHGKRVQALGGAKNHMVVLPDADLESAADAAVSAGFGSAGERCMAVSVVVAVDPVGDALVPLIEKRMAALRTGDGRRGCDMGPLVTGAHRDKVASYVEAGAGEGAELVVDGRTVAPDGEADGFWLGPTLFDRVRPGMSLYDEEIFGPVLSVVRAPSYDEALALVNANPYGNGTAIFTHDGGAARRFQREVEVGMVGVNVPIPVPMAYYSFGGWKASLFGDTHAHGMDGIHFFTRGKVVTSRWPDPRATRPGIDLGFPRHD</sequence>
<evidence type="ECO:0000259" key="4">
    <source>
        <dbReference type="Pfam" id="PF00171"/>
    </source>
</evidence>
<reference evidence="5 6" key="1">
    <citation type="submission" date="2020-07" db="EMBL/GenBank/DDBJ databases">
        <title>Sequencing the genomes of 1000 actinobacteria strains.</title>
        <authorList>
            <person name="Klenk H.-P."/>
        </authorList>
    </citation>
    <scope>NUCLEOTIDE SEQUENCE [LARGE SCALE GENOMIC DNA]</scope>
    <source>
        <strain evidence="5 6">DSM 21350</strain>
    </source>
</reference>
<dbReference type="FunFam" id="3.40.309.10:FF:000002">
    <property type="entry name" value="Methylmalonate-semialdehyde dehydrogenase (Acylating)"/>
    <property type="match status" value="1"/>
</dbReference>
<dbReference type="NCBIfam" id="TIGR01722">
    <property type="entry name" value="MMSDH"/>
    <property type="match status" value="1"/>
</dbReference>
<dbReference type="InterPro" id="IPR010061">
    <property type="entry name" value="MeMal-semiAld_DH"/>
</dbReference>
<dbReference type="InterPro" id="IPR016160">
    <property type="entry name" value="Ald_DH_CS_CYS"/>
</dbReference>
<gene>
    <name evidence="5" type="ORF">BJZ21_002473</name>
</gene>
<keyword evidence="3" id="KW-0520">NAD</keyword>
<keyword evidence="2 5" id="KW-0560">Oxidoreductase</keyword>
<accession>A0A7Y9E756</accession>
<dbReference type="InterPro" id="IPR016162">
    <property type="entry name" value="Ald_DH_N"/>
</dbReference>
<dbReference type="AlphaFoldDB" id="A0A7Y9E756"/>
<dbReference type="GO" id="GO:0006574">
    <property type="term" value="P:L-valine catabolic process"/>
    <property type="evidence" value="ECO:0007669"/>
    <property type="project" value="TreeGrafter"/>
</dbReference>
<dbReference type="GO" id="GO:0004491">
    <property type="term" value="F:methylmalonate-semialdehyde dehydrogenase (acylating, NAD) activity"/>
    <property type="evidence" value="ECO:0007669"/>
    <property type="project" value="UniProtKB-EC"/>
</dbReference>
<dbReference type="Gene3D" id="3.40.605.10">
    <property type="entry name" value="Aldehyde Dehydrogenase, Chain A, domain 1"/>
    <property type="match status" value="1"/>
</dbReference>
<evidence type="ECO:0000256" key="1">
    <source>
        <dbReference type="ARBA" id="ARBA00013048"/>
    </source>
</evidence>
<dbReference type="GO" id="GO:0006210">
    <property type="term" value="P:thymine catabolic process"/>
    <property type="evidence" value="ECO:0007669"/>
    <property type="project" value="TreeGrafter"/>
</dbReference>
<dbReference type="InterPro" id="IPR015590">
    <property type="entry name" value="Aldehyde_DH_dom"/>
</dbReference>
<comment type="caution">
    <text evidence="5">The sequence shown here is derived from an EMBL/GenBank/DDBJ whole genome shotgun (WGS) entry which is preliminary data.</text>
</comment>
<dbReference type="EMBL" id="JACCBG010000001">
    <property type="protein sequence ID" value="NYD42390.1"/>
    <property type="molecule type" value="Genomic_DNA"/>
</dbReference>
<dbReference type="EC" id="1.2.1.27" evidence="1"/>
<dbReference type="FunFam" id="3.40.605.10:FF:000003">
    <property type="entry name" value="Methylmalonate-semialdehyde dehydrogenase [acylating]"/>
    <property type="match status" value="1"/>
</dbReference>
<dbReference type="Proteomes" id="UP000535511">
    <property type="component" value="Unassembled WGS sequence"/>
</dbReference>
<evidence type="ECO:0000313" key="6">
    <source>
        <dbReference type="Proteomes" id="UP000535511"/>
    </source>
</evidence>
<evidence type="ECO:0000256" key="3">
    <source>
        <dbReference type="ARBA" id="ARBA00023027"/>
    </source>
</evidence>
<protein>
    <recommendedName>
        <fullName evidence="1">methylmalonate-semialdehyde dehydrogenase (CoA acylating)</fullName>
        <ecNumber evidence="1">1.2.1.27</ecNumber>
    </recommendedName>
</protein>
<evidence type="ECO:0000256" key="2">
    <source>
        <dbReference type="ARBA" id="ARBA00023002"/>
    </source>
</evidence>
<dbReference type="Pfam" id="PF00171">
    <property type="entry name" value="Aldedh"/>
    <property type="match status" value="1"/>
</dbReference>
<name>A0A7Y9E756_9ACTN</name>
<dbReference type="RefSeq" id="WP_179664034.1">
    <property type="nucleotide sequence ID" value="NZ_JACCBG010000001.1"/>
</dbReference>
<dbReference type="SUPFAM" id="SSF53720">
    <property type="entry name" value="ALDH-like"/>
    <property type="match status" value="1"/>
</dbReference>
<dbReference type="CDD" id="cd07085">
    <property type="entry name" value="ALDH_F6_MMSDH"/>
    <property type="match status" value="1"/>
</dbReference>
<evidence type="ECO:0000313" key="5">
    <source>
        <dbReference type="EMBL" id="NYD42390.1"/>
    </source>
</evidence>
<dbReference type="InterPro" id="IPR016161">
    <property type="entry name" value="Ald_DH/histidinol_DH"/>
</dbReference>
<keyword evidence="6" id="KW-1185">Reference proteome</keyword>
<dbReference type="PANTHER" id="PTHR43866:SF4">
    <property type="entry name" value="MALONATE-SEMIALDEHYDE DEHYDROGENASE"/>
    <property type="match status" value="1"/>
</dbReference>
<dbReference type="Gene3D" id="3.40.309.10">
    <property type="entry name" value="Aldehyde Dehydrogenase, Chain A, domain 2"/>
    <property type="match status" value="1"/>
</dbReference>